<dbReference type="InterPro" id="IPR036691">
    <property type="entry name" value="Endo/exonu/phosph_ase_sf"/>
</dbReference>
<dbReference type="EMBL" id="JANJYJ010000002">
    <property type="protein sequence ID" value="KAK3227162.1"/>
    <property type="molecule type" value="Genomic_DNA"/>
</dbReference>
<proteinExistence type="predicted"/>
<sequence>MQTRSSKSKEKSNGNETPWDLEVEVAKVIEKGMTLGVIKPRQNVHEEDVEKGSWNIDVESERKELWDFIVNITRSFSMPWCLGGDFNTVLDPSERKCGECNMGSARNFNLFISRAKPVKRKIKGWLNESKRKAVSVKQLQENLKDIDNKATNEGWSEQLRKERWSVLASLWKKMRQDDQMWRHKSRVRWLQEGNKNSRFFHSIANGRRVRNQITGIVIDGARVAKPHDPLNHKL</sequence>
<keyword evidence="2" id="KW-1185">Reference proteome</keyword>
<evidence type="ECO:0000313" key="1">
    <source>
        <dbReference type="EMBL" id="KAK3227162.1"/>
    </source>
</evidence>
<name>A0AAE0AZR2_9ROSI</name>
<dbReference type="Proteomes" id="UP001281410">
    <property type="component" value="Unassembled WGS sequence"/>
</dbReference>
<organism evidence="1 2">
    <name type="scientific">Dipteronia sinensis</name>
    <dbReference type="NCBI Taxonomy" id="43782"/>
    <lineage>
        <taxon>Eukaryota</taxon>
        <taxon>Viridiplantae</taxon>
        <taxon>Streptophyta</taxon>
        <taxon>Embryophyta</taxon>
        <taxon>Tracheophyta</taxon>
        <taxon>Spermatophyta</taxon>
        <taxon>Magnoliopsida</taxon>
        <taxon>eudicotyledons</taxon>
        <taxon>Gunneridae</taxon>
        <taxon>Pentapetalae</taxon>
        <taxon>rosids</taxon>
        <taxon>malvids</taxon>
        <taxon>Sapindales</taxon>
        <taxon>Sapindaceae</taxon>
        <taxon>Hippocastanoideae</taxon>
        <taxon>Acereae</taxon>
        <taxon>Dipteronia</taxon>
    </lineage>
</organism>
<protein>
    <submittedName>
        <fullName evidence="1">Uncharacterized protein</fullName>
    </submittedName>
</protein>
<accession>A0AAE0AZR2</accession>
<comment type="caution">
    <text evidence="1">The sequence shown here is derived from an EMBL/GenBank/DDBJ whole genome shotgun (WGS) entry which is preliminary data.</text>
</comment>
<evidence type="ECO:0000313" key="2">
    <source>
        <dbReference type="Proteomes" id="UP001281410"/>
    </source>
</evidence>
<reference evidence="1" key="1">
    <citation type="journal article" date="2023" name="Plant J.">
        <title>Genome sequences and population genomics provide insights into the demographic history, inbreeding, and mutation load of two 'living fossil' tree species of Dipteronia.</title>
        <authorList>
            <person name="Feng Y."/>
            <person name="Comes H.P."/>
            <person name="Chen J."/>
            <person name="Zhu S."/>
            <person name="Lu R."/>
            <person name="Zhang X."/>
            <person name="Li P."/>
            <person name="Qiu J."/>
            <person name="Olsen K.M."/>
            <person name="Qiu Y."/>
        </authorList>
    </citation>
    <scope>NUCLEOTIDE SEQUENCE</scope>
    <source>
        <strain evidence="1">NBL</strain>
    </source>
</reference>
<dbReference type="AlphaFoldDB" id="A0AAE0AZR2"/>
<dbReference type="SUPFAM" id="SSF56219">
    <property type="entry name" value="DNase I-like"/>
    <property type="match status" value="1"/>
</dbReference>
<gene>
    <name evidence="1" type="ORF">Dsin_007024</name>
</gene>